<keyword evidence="1" id="KW-0732">Signal</keyword>
<evidence type="ECO:0000259" key="2">
    <source>
        <dbReference type="Pfam" id="PF07589"/>
    </source>
</evidence>
<dbReference type="Proteomes" id="UP000199391">
    <property type="component" value="Unassembled WGS sequence"/>
</dbReference>
<dbReference type="AlphaFoldDB" id="A0A1I7LF74"/>
<feature type="signal peptide" evidence="1">
    <location>
        <begin position="1"/>
        <end position="28"/>
    </location>
</feature>
<sequence length="373" mass="38110">MFPYAMLKAGLRAVALPCMLAAPALSSAASSYSLTLVADGANTVELRDINNRGDVVGAAWMSDPGADRAFLRLADATTTWFDAPALKRARRVNDQGVVAGLGGDLASNRTTAATYDAAGGVFGTLPPLLQGRYSWLNAVSESGRAVGASQAVHKPEWDVYEYHAVAYDNGVATDLGTLGGNSYAEDVNRSGVVVGQSELPGGWFSHAFIHDGAAMVDMGTLGGSGSAAYAINDAGAAVGFSNTLNNATSHAFLYVNGVMTDLGSPDGGVSIAYDINQAGQVVGYSGAGGFVYAGGEMTLLDQLISPAAGWHIRDARGINDLGQIAGTACNAAGACVGAILTPVPEPATWGMLLGGLGVAGVYARRRAPRKFVA</sequence>
<gene>
    <name evidence="3" type="ORF">SAMN05216552_102811</name>
</gene>
<accession>A0A1I7LF74</accession>
<evidence type="ECO:0000313" key="3">
    <source>
        <dbReference type="EMBL" id="SFV08246.1"/>
    </source>
</evidence>
<dbReference type="NCBIfam" id="NF035944">
    <property type="entry name" value="PEPxxWA-CTERM"/>
    <property type="match status" value="1"/>
</dbReference>
<keyword evidence="4" id="KW-1185">Reference proteome</keyword>
<dbReference type="RefSeq" id="WP_093558180.1">
    <property type="nucleotide sequence ID" value="NZ_FPBO01000028.1"/>
</dbReference>
<proteinExistence type="predicted"/>
<dbReference type="Pfam" id="PF07589">
    <property type="entry name" value="PEP-CTERM"/>
    <property type="match status" value="1"/>
</dbReference>
<dbReference type="NCBIfam" id="TIGR02913">
    <property type="entry name" value="HAF_rpt"/>
    <property type="match status" value="2"/>
</dbReference>
<evidence type="ECO:0000313" key="4">
    <source>
        <dbReference type="Proteomes" id="UP000199391"/>
    </source>
</evidence>
<feature type="domain" description="Ice-binding protein C-terminal" evidence="2">
    <location>
        <begin position="342"/>
        <end position="366"/>
    </location>
</feature>
<name>A0A1I7LF74_9BURK</name>
<dbReference type="InterPro" id="IPR014262">
    <property type="entry name" value="HAF_rpt"/>
</dbReference>
<reference evidence="4" key="1">
    <citation type="submission" date="2016-10" db="EMBL/GenBank/DDBJ databases">
        <authorList>
            <person name="Varghese N."/>
            <person name="Submissions S."/>
        </authorList>
    </citation>
    <scope>NUCLEOTIDE SEQUENCE [LARGE SCALE GENOMIC DNA]</scope>
    <source>
        <strain evidence="4">CGMCC 1.11014</strain>
    </source>
</reference>
<dbReference type="OrthoDB" id="108960at2"/>
<dbReference type="EMBL" id="FPBO01000028">
    <property type="protein sequence ID" value="SFV08246.1"/>
    <property type="molecule type" value="Genomic_DNA"/>
</dbReference>
<feature type="chain" id="PRO_5011476923" evidence="1">
    <location>
        <begin position="29"/>
        <end position="373"/>
    </location>
</feature>
<dbReference type="STRING" id="1035707.SAMN05216552_102811"/>
<protein>
    <submittedName>
        <fullName evidence="3">VPLPA-CTERM protein sorting domain-containing protein</fullName>
    </submittedName>
</protein>
<organism evidence="3 4">
    <name type="scientific">Pseudoduganella namucuonensis</name>
    <dbReference type="NCBI Taxonomy" id="1035707"/>
    <lineage>
        <taxon>Bacteria</taxon>
        <taxon>Pseudomonadati</taxon>
        <taxon>Pseudomonadota</taxon>
        <taxon>Betaproteobacteria</taxon>
        <taxon>Burkholderiales</taxon>
        <taxon>Oxalobacteraceae</taxon>
        <taxon>Telluria group</taxon>
        <taxon>Pseudoduganella</taxon>
    </lineage>
</organism>
<evidence type="ECO:0000256" key="1">
    <source>
        <dbReference type="SAM" id="SignalP"/>
    </source>
</evidence>
<dbReference type="InterPro" id="IPR013424">
    <property type="entry name" value="Ice-binding_C"/>
</dbReference>
<dbReference type="NCBIfam" id="TIGR02595">
    <property type="entry name" value="PEP_CTERM"/>
    <property type="match status" value="1"/>
</dbReference>